<accession>A0A8C5Q104</accession>
<name>A0A8C5Q104_9ANUR</name>
<dbReference type="InterPro" id="IPR000073">
    <property type="entry name" value="AB_hydrolase_1"/>
</dbReference>
<sequence length="260" mass="28519">MGLGRHKLVVLAVVLSITVLLYLLLPSGQSEDEVHKAEVPRSDPQSNANISVRTATLAGDWPTFYRETVPRYDGGGREVRGRVFAVLLLHGQAFTSKTWEDLGTLNILAEHGYRAVAIDLPGYGESMHALPMSSEKGRTEYLLHVMESLGTRQPVLISPSMSGLFSLPLLLQHPDRLKGFVPIAPVGTKSFKAQQYQQIQVPSLVVYGTRDTNLGSQSLESLQLLPNHTLSPLEGAGHACYLDHPEEFHAALLMFLSKLS</sequence>
<evidence type="ECO:0000256" key="3">
    <source>
        <dbReference type="ARBA" id="ARBA00037942"/>
    </source>
</evidence>
<dbReference type="SUPFAM" id="SSF53474">
    <property type="entry name" value="alpha/beta-Hydrolases"/>
    <property type="match status" value="1"/>
</dbReference>
<comment type="subcellular location">
    <subcellularLocation>
        <location evidence="1">Cytoplasm</location>
    </subcellularLocation>
</comment>
<reference evidence="6" key="2">
    <citation type="submission" date="2025-09" db="UniProtKB">
        <authorList>
            <consortium name="Ensembl"/>
        </authorList>
    </citation>
    <scope>IDENTIFICATION</scope>
</reference>
<keyword evidence="4" id="KW-0732">Signal</keyword>
<protein>
    <submittedName>
        <fullName evidence="6">Abhydrolase domain containing 14A</fullName>
    </submittedName>
</protein>
<evidence type="ECO:0000256" key="1">
    <source>
        <dbReference type="ARBA" id="ARBA00004496"/>
    </source>
</evidence>
<feature type="domain" description="AB hydrolase-1" evidence="5">
    <location>
        <begin position="85"/>
        <end position="185"/>
    </location>
</feature>
<dbReference type="GeneTree" id="ENSGT00940000161296"/>
<feature type="chain" id="PRO_5034590045" evidence="4">
    <location>
        <begin position="31"/>
        <end position="260"/>
    </location>
</feature>
<dbReference type="PRINTS" id="PR00111">
    <property type="entry name" value="ABHYDROLASE"/>
</dbReference>
<dbReference type="Gene3D" id="3.40.50.1820">
    <property type="entry name" value="alpha/beta hydrolase"/>
    <property type="match status" value="1"/>
</dbReference>
<dbReference type="AlphaFoldDB" id="A0A8C5Q104"/>
<dbReference type="PANTHER" id="PTHR46197">
    <property type="entry name" value="PROTEIN ABHD14B-LIKE"/>
    <property type="match status" value="1"/>
</dbReference>
<keyword evidence="2" id="KW-0963">Cytoplasm</keyword>
<evidence type="ECO:0000259" key="5">
    <source>
        <dbReference type="Pfam" id="PF00561"/>
    </source>
</evidence>
<dbReference type="Ensembl" id="ENSLLET00000032381.1">
    <property type="protein sequence ID" value="ENSLLEP00000031179.1"/>
    <property type="gene ID" value="ENSLLEG00000019661.1"/>
</dbReference>
<keyword evidence="7" id="KW-1185">Reference proteome</keyword>
<comment type="similarity">
    <text evidence="3">Belongs to the AB hydrolase superfamily. ABHD14 family.</text>
</comment>
<organism evidence="6 7">
    <name type="scientific">Leptobrachium leishanense</name>
    <name type="common">Leishan spiny toad</name>
    <dbReference type="NCBI Taxonomy" id="445787"/>
    <lineage>
        <taxon>Eukaryota</taxon>
        <taxon>Metazoa</taxon>
        <taxon>Chordata</taxon>
        <taxon>Craniata</taxon>
        <taxon>Vertebrata</taxon>
        <taxon>Euteleostomi</taxon>
        <taxon>Amphibia</taxon>
        <taxon>Batrachia</taxon>
        <taxon>Anura</taxon>
        <taxon>Pelobatoidea</taxon>
        <taxon>Megophryidae</taxon>
        <taxon>Leptobrachium</taxon>
    </lineage>
</organism>
<proteinExistence type="inferred from homology"/>
<dbReference type="OrthoDB" id="284184at2759"/>
<dbReference type="PANTHER" id="PTHR46197:SF1">
    <property type="entry name" value="PROTEIN ABHD14A"/>
    <property type="match status" value="1"/>
</dbReference>
<evidence type="ECO:0000256" key="4">
    <source>
        <dbReference type="SAM" id="SignalP"/>
    </source>
</evidence>
<dbReference type="FunFam" id="3.40.50.1820:FF:000077">
    <property type="entry name" value="Abhydrolase domain containing 14B"/>
    <property type="match status" value="1"/>
</dbReference>
<dbReference type="InterPro" id="IPR029058">
    <property type="entry name" value="AB_hydrolase_fold"/>
</dbReference>
<evidence type="ECO:0000256" key="2">
    <source>
        <dbReference type="ARBA" id="ARBA00022490"/>
    </source>
</evidence>
<evidence type="ECO:0000313" key="6">
    <source>
        <dbReference type="Ensembl" id="ENSLLEP00000031179.1"/>
    </source>
</evidence>
<reference evidence="6" key="1">
    <citation type="submission" date="2025-08" db="UniProtKB">
        <authorList>
            <consortium name="Ensembl"/>
        </authorList>
    </citation>
    <scope>IDENTIFICATION</scope>
</reference>
<dbReference type="Pfam" id="PF00561">
    <property type="entry name" value="Abhydrolase_1"/>
    <property type="match status" value="1"/>
</dbReference>
<dbReference type="Proteomes" id="UP000694569">
    <property type="component" value="Unplaced"/>
</dbReference>
<feature type="signal peptide" evidence="4">
    <location>
        <begin position="1"/>
        <end position="30"/>
    </location>
</feature>
<dbReference type="GO" id="GO:0005737">
    <property type="term" value="C:cytoplasm"/>
    <property type="evidence" value="ECO:0007669"/>
    <property type="project" value="UniProtKB-SubCell"/>
</dbReference>
<gene>
    <name evidence="6" type="primary">ABHD14A</name>
</gene>
<evidence type="ECO:0000313" key="7">
    <source>
        <dbReference type="Proteomes" id="UP000694569"/>
    </source>
</evidence>